<evidence type="ECO:0000256" key="2">
    <source>
        <dbReference type="ARBA" id="ARBA00022679"/>
    </source>
</evidence>
<organism evidence="5 6">
    <name type="scientific">Niabella drilacis (strain DSM 25811 / CCM 8410 / CCUG 62505 / LMG 26954 / E90)</name>
    <dbReference type="NCBI Taxonomy" id="1285928"/>
    <lineage>
        <taxon>Bacteria</taxon>
        <taxon>Pseudomonadati</taxon>
        <taxon>Bacteroidota</taxon>
        <taxon>Chitinophagia</taxon>
        <taxon>Chitinophagales</taxon>
        <taxon>Chitinophagaceae</taxon>
        <taxon>Niabella</taxon>
    </lineage>
</organism>
<dbReference type="InterPro" id="IPR029063">
    <property type="entry name" value="SAM-dependent_MTases_sf"/>
</dbReference>
<dbReference type="STRING" id="1285928.SAMN04487894_108147"/>
<dbReference type="CDD" id="cd02440">
    <property type="entry name" value="AdoMet_MTases"/>
    <property type="match status" value="1"/>
</dbReference>
<keyword evidence="3" id="KW-0949">S-adenosyl-L-methionine</keyword>
<proteinExistence type="predicted"/>
<evidence type="ECO:0000313" key="6">
    <source>
        <dbReference type="Proteomes" id="UP000198757"/>
    </source>
</evidence>
<name>A0A1G6U558_NIADE</name>
<protein>
    <submittedName>
        <fullName evidence="5">23S rRNA (Cytosine1962-C5)-methyltransferase</fullName>
    </submittedName>
</protein>
<feature type="domain" description="S-adenosylmethionine-dependent methyltransferase" evidence="4">
    <location>
        <begin position="108"/>
        <end position="266"/>
    </location>
</feature>
<sequence length="307" mass="35653">MFHNRLTKVYRHRSKQAQKQGISCYRIYDHDLPEFPVCIELYEAHIYIAEYKRNHGMDETLHGQWIKQTIEVIAAVTGIAPEKAHVKLRQRKAGRQGQYQKTDITQHEIIVQEHGLKFIVNLEDYLDTGLFLDHRITRKMVMEESAGKRVLNLFAYTGSFSVYAAAGRAAAITTVDLSHTYTQWAERNMQLNALEQPGYSFVQADVLQYIKEVPANTYDLIVMDPPTFSNSKRMDDILDIQRDHVSLVNDCLRILSPGGILYFSTNARKFMLDRDRLQTGHIKDITRATTPFDFEGKLFRWCYKLEK</sequence>
<keyword evidence="1 5" id="KW-0489">Methyltransferase</keyword>
<dbReference type="AlphaFoldDB" id="A0A1G6U558"/>
<keyword evidence="2 5" id="KW-0808">Transferase</keyword>
<dbReference type="EMBL" id="FMZO01000008">
    <property type="protein sequence ID" value="SDD36354.1"/>
    <property type="molecule type" value="Genomic_DNA"/>
</dbReference>
<dbReference type="SUPFAM" id="SSF53335">
    <property type="entry name" value="S-adenosyl-L-methionine-dependent methyltransferases"/>
    <property type="match status" value="1"/>
</dbReference>
<gene>
    <name evidence="5" type="ORF">SAMN04487894_108147</name>
</gene>
<evidence type="ECO:0000256" key="1">
    <source>
        <dbReference type="ARBA" id="ARBA00022603"/>
    </source>
</evidence>
<dbReference type="GO" id="GO:0008168">
    <property type="term" value="F:methyltransferase activity"/>
    <property type="evidence" value="ECO:0007669"/>
    <property type="project" value="UniProtKB-KW"/>
</dbReference>
<evidence type="ECO:0000259" key="4">
    <source>
        <dbReference type="Pfam" id="PF10672"/>
    </source>
</evidence>
<keyword evidence="6" id="KW-1185">Reference proteome</keyword>
<dbReference type="Pfam" id="PF10672">
    <property type="entry name" value="Methyltrans_SAM"/>
    <property type="match status" value="1"/>
</dbReference>
<dbReference type="InterPro" id="IPR019614">
    <property type="entry name" value="SAM-dep_methyl-trfase"/>
</dbReference>
<reference evidence="6" key="1">
    <citation type="submission" date="2016-10" db="EMBL/GenBank/DDBJ databases">
        <authorList>
            <person name="Varghese N."/>
            <person name="Submissions S."/>
        </authorList>
    </citation>
    <scope>NUCLEOTIDE SEQUENCE [LARGE SCALE GENOMIC DNA]</scope>
    <source>
        <strain evidence="6">DSM 25811 / CCM 8410 / LMG 26954 / E90</strain>
    </source>
</reference>
<evidence type="ECO:0000313" key="5">
    <source>
        <dbReference type="EMBL" id="SDD36354.1"/>
    </source>
</evidence>
<dbReference type="GO" id="GO:0032259">
    <property type="term" value="P:methylation"/>
    <property type="evidence" value="ECO:0007669"/>
    <property type="project" value="UniProtKB-KW"/>
</dbReference>
<dbReference type="OrthoDB" id="9805492at2"/>
<dbReference type="Gene3D" id="3.30.750.80">
    <property type="entry name" value="RNA methyltransferase domain (HRMD) like"/>
    <property type="match status" value="1"/>
</dbReference>
<dbReference type="Proteomes" id="UP000198757">
    <property type="component" value="Unassembled WGS sequence"/>
</dbReference>
<dbReference type="Gene3D" id="3.40.50.150">
    <property type="entry name" value="Vaccinia Virus protein VP39"/>
    <property type="match status" value="1"/>
</dbReference>
<dbReference type="PANTHER" id="PTHR43042:SF3">
    <property type="entry name" value="RIBOSOMAL RNA LARGE SUBUNIT METHYLTRANSFERASE YWBD-RELATED"/>
    <property type="match status" value="1"/>
</dbReference>
<evidence type="ECO:0000256" key="3">
    <source>
        <dbReference type="ARBA" id="ARBA00022691"/>
    </source>
</evidence>
<accession>A0A1G6U558</accession>
<dbReference type="PANTHER" id="PTHR43042">
    <property type="entry name" value="SAM-DEPENDENT METHYLTRANSFERASE"/>
    <property type="match status" value="1"/>
</dbReference>